<organism evidence="1 2">
    <name type="scientific">Nitratireductor kimnyeongensis</name>
    <dbReference type="NCBI Taxonomy" id="430679"/>
    <lineage>
        <taxon>Bacteria</taxon>
        <taxon>Pseudomonadati</taxon>
        <taxon>Pseudomonadota</taxon>
        <taxon>Alphaproteobacteria</taxon>
        <taxon>Hyphomicrobiales</taxon>
        <taxon>Phyllobacteriaceae</taxon>
        <taxon>Nitratireductor</taxon>
    </lineage>
</organism>
<dbReference type="RefSeq" id="WP_223019448.1">
    <property type="nucleotide sequence ID" value="NZ_CP078143.1"/>
</dbReference>
<protein>
    <submittedName>
        <fullName evidence="1">DUF3037 domain-containing protein</fullName>
    </submittedName>
</protein>
<evidence type="ECO:0000313" key="2">
    <source>
        <dbReference type="Proteomes" id="UP001596107"/>
    </source>
</evidence>
<dbReference type="InterPro" id="IPR021398">
    <property type="entry name" value="DUF3037"/>
</dbReference>
<dbReference type="EMBL" id="JBHSNB010000001">
    <property type="protein sequence ID" value="MFC5584788.1"/>
    <property type="molecule type" value="Genomic_DNA"/>
</dbReference>
<comment type="caution">
    <text evidence="1">The sequence shown here is derived from an EMBL/GenBank/DDBJ whole genome shotgun (WGS) entry which is preliminary data.</text>
</comment>
<dbReference type="Proteomes" id="UP001596107">
    <property type="component" value="Unassembled WGS sequence"/>
</dbReference>
<evidence type="ECO:0000313" key="1">
    <source>
        <dbReference type="EMBL" id="MFC5584788.1"/>
    </source>
</evidence>
<proteinExistence type="predicted"/>
<dbReference type="Pfam" id="PF11236">
    <property type="entry name" value="DUF3037"/>
    <property type="match status" value="1"/>
</dbReference>
<accession>A0ABW0T7M2</accession>
<gene>
    <name evidence="1" type="ORF">ACFPOD_06675</name>
</gene>
<sequence>MIREPYTYAILRYRHDAIAGEQINIGVILYAPKSGYLGSKFKKALSRITKVFPTASGSALRHDIRQIERAFAKITKNGQTNDLLSRDMNALSFGHKVVAADDSSLVWSEMGAGVTADPDKTLENLHQRFIGQYDEETVHRRADSDIWKPFRDKLLERKIEGIFKKKVIRSPRNEVEFEHAWKNGKWHCIQPLSFDLTTEEGVQDKAARWVGTLVGLSKGTENFKTYFLVGEPTDKKMLPAYKRALEFLHDAPLDPEIIPESEMDNLADRLADKIHASH</sequence>
<keyword evidence="2" id="KW-1185">Reference proteome</keyword>
<reference evidence="2" key="1">
    <citation type="journal article" date="2019" name="Int. J. Syst. Evol. Microbiol.">
        <title>The Global Catalogue of Microorganisms (GCM) 10K type strain sequencing project: providing services to taxonomists for standard genome sequencing and annotation.</title>
        <authorList>
            <consortium name="The Broad Institute Genomics Platform"/>
            <consortium name="The Broad Institute Genome Sequencing Center for Infectious Disease"/>
            <person name="Wu L."/>
            <person name="Ma J."/>
        </authorList>
    </citation>
    <scope>NUCLEOTIDE SEQUENCE [LARGE SCALE GENOMIC DNA]</scope>
    <source>
        <strain evidence="2">JCM 3366</strain>
    </source>
</reference>
<name>A0ABW0T7M2_9HYPH</name>